<comment type="similarity">
    <text evidence="1">Belongs to the ATP-dependent AMP-binding enzyme family.</text>
</comment>
<accession>A0A6J4UKM8</accession>
<dbReference type="EC" id="6.2.1.16" evidence="5"/>
<reference evidence="5" key="1">
    <citation type="submission" date="2020-02" db="EMBL/GenBank/DDBJ databases">
        <authorList>
            <person name="Meier V. D."/>
        </authorList>
    </citation>
    <scope>NUCLEOTIDE SEQUENCE</scope>
    <source>
        <strain evidence="5">AVDCRST_MAG79</strain>
    </source>
</reference>
<dbReference type="GO" id="GO:0030729">
    <property type="term" value="F:acetoacetate-CoA ligase activity"/>
    <property type="evidence" value="ECO:0007669"/>
    <property type="project" value="UniProtKB-EC"/>
</dbReference>
<gene>
    <name evidence="5" type="ORF">AVDCRST_MAG79-2889</name>
</gene>
<feature type="domain" description="AMP-dependent synthetase/ligase" evidence="3">
    <location>
        <begin position="96"/>
        <end position="486"/>
    </location>
</feature>
<dbReference type="InterPro" id="IPR000873">
    <property type="entry name" value="AMP-dep_synth/lig_dom"/>
</dbReference>
<dbReference type="Pfam" id="PF16177">
    <property type="entry name" value="ACAS_N"/>
    <property type="match status" value="1"/>
</dbReference>
<dbReference type="Gene3D" id="3.40.50.12780">
    <property type="entry name" value="N-terminal domain of ligase-like"/>
    <property type="match status" value="1"/>
</dbReference>
<keyword evidence="5" id="KW-0436">Ligase</keyword>
<name>A0A6J4UKM8_9ACTN</name>
<evidence type="ECO:0000259" key="3">
    <source>
        <dbReference type="Pfam" id="PF00501"/>
    </source>
</evidence>
<feature type="domain" description="Acetyl-coenzyme A synthetase N-terminal" evidence="4">
    <location>
        <begin position="38"/>
        <end position="94"/>
    </location>
</feature>
<dbReference type="GO" id="GO:0003987">
    <property type="term" value="F:acetate-CoA ligase activity"/>
    <property type="evidence" value="ECO:0007669"/>
    <property type="project" value="TreeGrafter"/>
</dbReference>
<dbReference type="EMBL" id="CADCWC010000456">
    <property type="protein sequence ID" value="CAA9553559.1"/>
    <property type="molecule type" value="Genomic_DNA"/>
</dbReference>
<dbReference type="Pfam" id="PF00501">
    <property type="entry name" value="AMP-binding"/>
    <property type="match status" value="1"/>
</dbReference>
<dbReference type="InterPro" id="IPR020845">
    <property type="entry name" value="AMP-binding_CS"/>
</dbReference>
<evidence type="ECO:0000259" key="4">
    <source>
        <dbReference type="Pfam" id="PF16177"/>
    </source>
</evidence>
<keyword evidence="2" id="KW-0007">Acetylation</keyword>
<dbReference type="GO" id="GO:0006085">
    <property type="term" value="P:acetyl-CoA biosynthetic process"/>
    <property type="evidence" value="ECO:0007669"/>
    <property type="project" value="TreeGrafter"/>
</dbReference>
<protein>
    <submittedName>
        <fullName evidence="5">Acetoacetyl-CoA synthetase</fullName>
        <ecNumber evidence="5">6.2.1.16</ecNumber>
    </submittedName>
</protein>
<proteinExistence type="inferred from homology"/>
<dbReference type="SUPFAM" id="SSF56801">
    <property type="entry name" value="Acetyl-CoA synthetase-like"/>
    <property type="match status" value="1"/>
</dbReference>
<sequence length="546" mass="58143">MTGDRAQGPPPVWTPPASTVEAATSTRLARAHGLSGHAELLERSLDDPEWFWDAVVRHLGLLFDRPYEAVCDLSDGPQWARWFVGGSLNLTRTCLDRQADGPHAGRLAVVAEREDGAVRRLSYAELRAEVARMADGLAGLGVGAGDRVALVMPLGVEAVVGFYAVAHLGAVVVPVFSGFSAAAIATRLVDSGAVAVLAADGFVRRGRPVPVKVTLDEALAAAPDVRHLVVHRELGLDVPWQEGRDRAWTDVRDAGSPDRRAASVPSEHPLMIAYTSGTTGRPKGAVHVHAGFLAKIALEVHVQADVHDGDALLWYTDMGWIMGPWVTVGTHANAGTLVLYDGAPDVPDPGRLWKLVERHRIAFLGVSPTLVRALQPAGAGWAAAADLSSLRAFGSTGEPWNPAPYRWLLDEVGGGSRPIVNLSGGTEVGACFLSADVSLPIPECSLGRPALGMAVDVVGPDGQPVRGDVGELVCRAPWPGMTRGLWGDPERYLASYWSRFPDVWVHGDWASVDEDGNWFLHGRSDDTLNVAGKRVGPAEYESALVG</sequence>
<organism evidence="5">
    <name type="scientific">uncultured Thermoleophilia bacterium</name>
    <dbReference type="NCBI Taxonomy" id="1497501"/>
    <lineage>
        <taxon>Bacteria</taxon>
        <taxon>Bacillati</taxon>
        <taxon>Actinomycetota</taxon>
        <taxon>Thermoleophilia</taxon>
        <taxon>environmental samples</taxon>
    </lineage>
</organism>
<dbReference type="PANTHER" id="PTHR24095:SF14">
    <property type="entry name" value="ACETYL-COENZYME A SYNTHETASE 1"/>
    <property type="match status" value="1"/>
</dbReference>
<evidence type="ECO:0000256" key="2">
    <source>
        <dbReference type="ARBA" id="ARBA00022990"/>
    </source>
</evidence>
<feature type="non-terminal residue" evidence="5">
    <location>
        <position position="546"/>
    </location>
</feature>
<evidence type="ECO:0000256" key="1">
    <source>
        <dbReference type="ARBA" id="ARBA00006432"/>
    </source>
</evidence>
<dbReference type="InterPro" id="IPR032387">
    <property type="entry name" value="ACAS_N"/>
</dbReference>
<dbReference type="PROSITE" id="PS00455">
    <property type="entry name" value="AMP_BINDING"/>
    <property type="match status" value="1"/>
</dbReference>
<dbReference type="PANTHER" id="PTHR24095">
    <property type="entry name" value="ACETYL-COENZYME A SYNTHETASE"/>
    <property type="match status" value="1"/>
</dbReference>
<dbReference type="InterPro" id="IPR042099">
    <property type="entry name" value="ANL_N_sf"/>
</dbReference>
<dbReference type="AlphaFoldDB" id="A0A6J4UKM8"/>
<evidence type="ECO:0000313" key="5">
    <source>
        <dbReference type="EMBL" id="CAA9553559.1"/>
    </source>
</evidence>